<keyword evidence="5" id="KW-0539">Nucleus</keyword>
<accession>A0A8H3GUT6</accession>
<sequence length="654" mass="73060">MPRAQSQSTSSSSQALRFLKRREACHQCRRRKLKCDAQKPCSTCVKSHRFASYSNPELLQTGPECTYDDLTSEGTLAAKRRTKYQVLEDKIHALQGLLEQQSKEKEPSSGPNPPDVSIETSGENELFDPENTLDPLMFPPLGELSAINEPHAADPPSDHSGQLVISGWPTRLPKPDLFYHLVDVFFTCYPHAHYILHRPSFMLSLALPPKSPNFPHVSLLHAICAYAGVFSYLIKPPAAGDLEKTYRDFIFGDRRRPDEREESFAEMHAKWADETTTQASVMGFNLLECTQAQVILSSFYASQGRWVELWSALGDVLRIAVPLGLNTRYGLRGDGTIHSSHDIQGTRQSLQSPDVLLQHFPEYTDGFSLYIKATILISKTKCFNLRIRHKHPDVADMRELPEFHELEQLINSFRKSFPQQYNNPIVQTARGLDIHVYAAHLISQFAVILLHDKHANLYSPNCQSAQKLVGAARAILDLMYTVCSTSYDLTRLPPICVQSWGRSASVLIRLYKLEIGRGNQEAALAIDLEIQSIRFALNQMGTRLPVALKYDKAIDFELETECNQIIRVYSVSQQGPSSEGENNTRTASGSSVCLGSRSNWAKTMINTASRLQGPFPSASESRLEEIHESGPFLSFTSLSPGGLDISSQPFASSS</sequence>
<evidence type="ECO:0000256" key="3">
    <source>
        <dbReference type="ARBA" id="ARBA00023015"/>
    </source>
</evidence>
<dbReference type="AlphaFoldDB" id="A0A8H3GUT6"/>
<evidence type="ECO:0000256" key="1">
    <source>
        <dbReference type="ARBA" id="ARBA00004123"/>
    </source>
</evidence>
<dbReference type="InterPro" id="IPR036864">
    <property type="entry name" value="Zn2-C6_fun-type_DNA-bd_sf"/>
</dbReference>
<keyword evidence="4" id="KW-0804">Transcription</keyword>
<feature type="domain" description="Zn(2)-C6 fungal-type" evidence="7">
    <location>
        <begin position="24"/>
        <end position="67"/>
    </location>
</feature>
<dbReference type="PANTHER" id="PTHR47338:SF29">
    <property type="entry name" value="ZN(2)-C6 FUNGAL-TYPE DOMAIN-CONTAINING PROTEIN"/>
    <property type="match status" value="1"/>
</dbReference>
<evidence type="ECO:0000256" key="4">
    <source>
        <dbReference type="ARBA" id="ARBA00023163"/>
    </source>
</evidence>
<dbReference type="SUPFAM" id="SSF57701">
    <property type="entry name" value="Zn2/Cys6 DNA-binding domain"/>
    <property type="match status" value="1"/>
</dbReference>
<dbReference type="CDD" id="cd00067">
    <property type="entry name" value="GAL4"/>
    <property type="match status" value="1"/>
</dbReference>
<dbReference type="InterPro" id="IPR050815">
    <property type="entry name" value="TF_fung"/>
</dbReference>
<evidence type="ECO:0000259" key="7">
    <source>
        <dbReference type="PROSITE" id="PS50048"/>
    </source>
</evidence>
<feature type="region of interest" description="Disordered" evidence="6">
    <location>
        <begin position="573"/>
        <end position="592"/>
    </location>
</feature>
<comment type="caution">
    <text evidence="8">The sequence shown here is derived from an EMBL/GenBank/DDBJ whole genome shotgun (WGS) entry which is preliminary data.</text>
</comment>
<dbReference type="PANTHER" id="PTHR47338">
    <property type="entry name" value="ZN(II)2CYS6 TRANSCRIPTION FACTOR (EUROFUNG)-RELATED"/>
    <property type="match status" value="1"/>
</dbReference>
<dbReference type="Gene3D" id="4.10.240.10">
    <property type="entry name" value="Zn(2)-C6 fungal-type DNA-binding domain"/>
    <property type="match status" value="1"/>
</dbReference>
<comment type="subcellular location">
    <subcellularLocation>
        <location evidence="1">Nucleus</location>
    </subcellularLocation>
</comment>
<evidence type="ECO:0000313" key="8">
    <source>
        <dbReference type="EMBL" id="CAE6467402.1"/>
    </source>
</evidence>
<feature type="region of interest" description="Disordered" evidence="6">
    <location>
        <begin position="100"/>
        <end position="126"/>
    </location>
</feature>
<protein>
    <recommendedName>
        <fullName evidence="7">Zn(2)-C6 fungal-type domain-containing protein</fullName>
    </recommendedName>
</protein>
<dbReference type="PROSITE" id="PS50048">
    <property type="entry name" value="ZN2_CY6_FUNGAL_2"/>
    <property type="match status" value="1"/>
</dbReference>
<dbReference type="GO" id="GO:0005634">
    <property type="term" value="C:nucleus"/>
    <property type="evidence" value="ECO:0007669"/>
    <property type="project" value="UniProtKB-SubCell"/>
</dbReference>
<keyword evidence="2" id="KW-0479">Metal-binding</keyword>
<dbReference type="Proteomes" id="UP000663853">
    <property type="component" value="Unassembled WGS sequence"/>
</dbReference>
<evidence type="ECO:0000256" key="5">
    <source>
        <dbReference type="ARBA" id="ARBA00023242"/>
    </source>
</evidence>
<dbReference type="Pfam" id="PF00172">
    <property type="entry name" value="Zn_clus"/>
    <property type="match status" value="1"/>
</dbReference>
<dbReference type="EMBL" id="CAJMXA010001665">
    <property type="protein sequence ID" value="CAE6467402.1"/>
    <property type="molecule type" value="Genomic_DNA"/>
</dbReference>
<gene>
    <name evidence="8" type="ORF">RDB_LOCUS70334</name>
</gene>
<evidence type="ECO:0000256" key="6">
    <source>
        <dbReference type="SAM" id="MobiDB-lite"/>
    </source>
</evidence>
<name>A0A8H3GUT6_9AGAM</name>
<dbReference type="SMART" id="SM00066">
    <property type="entry name" value="GAL4"/>
    <property type="match status" value="1"/>
</dbReference>
<dbReference type="InterPro" id="IPR001138">
    <property type="entry name" value="Zn2Cys6_DnaBD"/>
</dbReference>
<dbReference type="GO" id="GO:0008270">
    <property type="term" value="F:zinc ion binding"/>
    <property type="evidence" value="ECO:0007669"/>
    <property type="project" value="InterPro"/>
</dbReference>
<dbReference type="GO" id="GO:0000981">
    <property type="term" value="F:DNA-binding transcription factor activity, RNA polymerase II-specific"/>
    <property type="evidence" value="ECO:0007669"/>
    <property type="project" value="InterPro"/>
</dbReference>
<evidence type="ECO:0000313" key="9">
    <source>
        <dbReference type="Proteomes" id="UP000663853"/>
    </source>
</evidence>
<proteinExistence type="predicted"/>
<dbReference type="CDD" id="cd12148">
    <property type="entry name" value="fungal_TF_MHR"/>
    <property type="match status" value="1"/>
</dbReference>
<keyword evidence="3" id="KW-0805">Transcription regulation</keyword>
<reference evidence="8" key="1">
    <citation type="submission" date="2021-01" db="EMBL/GenBank/DDBJ databases">
        <authorList>
            <person name="Kaushik A."/>
        </authorList>
    </citation>
    <scope>NUCLEOTIDE SEQUENCE</scope>
    <source>
        <strain evidence="8">AG6-10EEA</strain>
    </source>
</reference>
<evidence type="ECO:0000256" key="2">
    <source>
        <dbReference type="ARBA" id="ARBA00022723"/>
    </source>
</evidence>
<organism evidence="8 9">
    <name type="scientific">Rhizoctonia solani</name>
    <dbReference type="NCBI Taxonomy" id="456999"/>
    <lineage>
        <taxon>Eukaryota</taxon>
        <taxon>Fungi</taxon>
        <taxon>Dikarya</taxon>
        <taxon>Basidiomycota</taxon>
        <taxon>Agaricomycotina</taxon>
        <taxon>Agaricomycetes</taxon>
        <taxon>Cantharellales</taxon>
        <taxon>Ceratobasidiaceae</taxon>
        <taxon>Rhizoctonia</taxon>
    </lineage>
</organism>